<reference evidence="1 2" key="1">
    <citation type="submission" date="2017-11" db="EMBL/GenBank/DDBJ databases">
        <title>Comparitive Functional Genomics of Dry Heat Resistant strains isolated from the Viking Spacecraft.</title>
        <authorList>
            <person name="Seuylemezian A."/>
            <person name="Cooper K."/>
            <person name="Vaishampayan P."/>
        </authorList>
    </citation>
    <scope>NUCLEOTIDE SEQUENCE [LARGE SCALE GENOMIC DNA]</scope>
    <source>
        <strain evidence="1 2">V1-29</strain>
    </source>
</reference>
<accession>A0A2N5M3D7</accession>
<organism evidence="1 2">
    <name type="scientific">Peribacillus deserti</name>
    <dbReference type="NCBI Taxonomy" id="673318"/>
    <lineage>
        <taxon>Bacteria</taxon>
        <taxon>Bacillati</taxon>
        <taxon>Bacillota</taxon>
        <taxon>Bacilli</taxon>
        <taxon>Bacillales</taxon>
        <taxon>Bacillaceae</taxon>
        <taxon>Peribacillus</taxon>
    </lineage>
</organism>
<proteinExistence type="predicted"/>
<dbReference type="EMBL" id="PGUY01000050">
    <property type="protein sequence ID" value="PLT28878.1"/>
    <property type="molecule type" value="Genomic_DNA"/>
</dbReference>
<evidence type="ECO:0000313" key="1">
    <source>
        <dbReference type="EMBL" id="PLT28878.1"/>
    </source>
</evidence>
<gene>
    <name evidence="1" type="ORF">CUU66_16150</name>
</gene>
<dbReference type="Proteomes" id="UP000234748">
    <property type="component" value="Unassembled WGS sequence"/>
</dbReference>
<dbReference type="AlphaFoldDB" id="A0A2N5M3D7"/>
<protein>
    <submittedName>
        <fullName evidence="1">Uncharacterized protein</fullName>
    </submittedName>
</protein>
<sequence>MNQNLVKLFSECRTEKNSMLIPSDIIQGLRNLYDELKVEEINKTAFEVIEVEEDLDSSKNR</sequence>
<evidence type="ECO:0000313" key="2">
    <source>
        <dbReference type="Proteomes" id="UP000234748"/>
    </source>
</evidence>
<keyword evidence="2" id="KW-1185">Reference proteome</keyword>
<comment type="caution">
    <text evidence="1">The sequence shown here is derived from an EMBL/GenBank/DDBJ whole genome shotgun (WGS) entry which is preliminary data.</text>
</comment>
<name>A0A2N5M3D7_9BACI</name>